<comment type="subcellular location">
    <subcellularLocation>
        <location evidence="1">Cell membrane</location>
        <topology evidence="1">Peripheral membrane protein</topology>
        <orientation evidence="1">Cytoplasmic side</orientation>
    </subcellularLocation>
</comment>
<protein>
    <recommendedName>
        <fullName evidence="3">Flagellar FliJ protein</fullName>
    </recommendedName>
</protein>
<name>A0ABS2RA06_9BACI</name>
<accession>A0ABS2RA06</accession>
<dbReference type="InterPro" id="IPR012823">
    <property type="entry name" value="Flagell_FliJ"/>
</dbReference>
<dbReference type="Pfam" id="PF02050">
    <property type="entry name" value="FliJ"/>
    <property type="match status" value="1"/>
</dbReference>
<keyword evidence="8" id="KW-0653">Protein transport</keyword>
<evidence type="ECO:0000256" key="10">
    <source>
        <dbReference type="ARBA" id="ARBA00023225"/>
    </source>
</evidence>
<evidence type="ECO:0000256" key="6">
    <source>
        <dbReference type="ARBA" id="ARBA00022500"/>
    </source>
</evidence>
<evidence type="ECO:0000256" key="5">
    <source>
        <dbReference type="ARBA" id="ARBA00022475"/>
    </source>
</evidence>
<sequence length="148" mass="18077">MKFEYRFQNLLEIKEREKDEAYVSYQNAVHQFEKAATTLYEFLRKKENLEQVQSNELQKGFTVNGIRQYQQFLQSMTETIDHWQLEVIQAREQMQSLKDELLERDIECKKYERLKEKNEESFLQFIQRHENTQMDELAAIQYSHRKGN</sequence>
<keyword evidence="11" id="KW-0175">Coiled coil</keyword>
<evidence type="ECO:0000256" key="7">
    <source>
        <dbReference type="ARBA" id="ARBA00022795"/>
    </source>
</evidence>
<feature type="coiled-coil region" evidence="11">
    <location>
        <begin position="73"/>
        <end position="100"/>
    </location>
</feature>
<comment type="caution">
    <text evidence="12">The sequence shown here is derived from an EMBL/GenBank/DDBJ whole genome shotgun (WGS) entry which is preliminary data.</text>
</comment>
<evidence type="ECO:0000256" key="1">
    <source>
        <dbReference type="ARBA" id="ARBA00004413"/>
    </source>
</evidence>
<keyword evidence="7" id="KW-1005">Bacterial flagellum biogenesis</keyword>
<dbReference type="Proteomes" id="UP000823485">
    <property type="component" value="Unassembled WGS sequence"/>
</dbReference>
<evidence type="ECO:0000313" key="12">
    <source>
        <dbReference type="EMBL" id="MBM7716478.1"/>
    </source>
</evidence>
<keyword evidence="5" id="KW-1003">Cell membrane</keyword>
<evidence type="ECO:0000256" key="2">
    <source>
        <dbReference type="ARBA" id="ARBA00010004"/>
    </source>
</evidence>
<comment type="similarity">
    <text evidence="2">Belongs to the FliJ family.</text>
</comment>
<keyword evidence="10" id="KW-1006">Bacterial flagellum protein export</keyword>
<evidence type="ECO:0000256" key="4">
    <source>
        <dbReference type="ARBA" id="ARBA00022448"/>
    </source>
</evidence>
<evidence type="ECO:0000313" key="13">
    <source>
        <dbReference type="Proteomes" id="UP000823485"/>
    </source>
</evidence>
<keyword evidence="12" id="KW-0282">Flagellum</keyword>
<proteinExistence type="inferred from homology"/>
<dbReference type="NCBIfam" id="TIGR02473">
    <property type="entry name" value="flagell_FliJ"/>
    <property type="match status" value="1"/>
</dbReference>
<keyword evidence="12" id="KW-0969">Cilium</keyword>
<dbReference type="EMBL" id="JAFBFH010000027">
    <property type="protein sequence ID" value="MBM7716478.1"/>
    <property type="molecule type" value="Genomic_DNA"/>
</dbReference>
<keyword evidence="4" id="KW-0813">Transport</keyword>
<reference evidence="12 13" key="1">
    <citation type="submission" date="2021-01" db="EMBL/GenBank/DDBJ databases">
        <title>Genomic Encyclopedia of Type Strains, Phase IV (KMG-IV): sequencing the most valuable type-strain genomes for metagenomic binning, comparative biology and taxonomic classification.</title>
        <authorList>
            <person name="Goeker M."/>
        </authorList>
    </citation>
    <scope>NUCLEOTIDE SEQUENCE [LARGE SCALE GENOMIC DNA]</scope>
    <source>
        <strain evidence="12 13">DSM 105453</strain>
    </source>
</reference>
<keyword evidence="12" id="KW-0966">Cell projection</keyword>
<evidence type="ECO:0000256" key="9">
    <source>
        <dbReference type="ARBA" id="ARBA00023136"/>
    </source>
</evidence>
<evidence type="ECO:0000256" key="11">
    <source>
        <dbReference type="SAM" id="Coils"/>
    </source>
</evidence>
<keyword evidence="6" id="KW-0145">Chemotaxis</keyword>
<dbReference type="Gene3D" id="1.10.287.1700">
    <property type="match status" value="1"/>
</dbReference>
<keyword evidence="9" id="KW-0472">Membrane</keyword>
<gene>
    <name evidence="12" type="ORF">JOC94_003498</name>
</gene>
<keyword evidence="13" id="KW-1185">Reference proteome</keyword>
<evidence type="ECO:0000256" key="8">
    <source>
        <dbReference type="ARBA" id="ARBA00022927"/>
    </source>
</evidence>
<dbReference type="InterPro" id="IPR053716">
    <property type="entry name" value="Flag_assembly_chemotaxis_eff"/>
</dbReference>
<dbReference type="RefSeq" id="WP_077111726.1">
    <property type="nucleotide sequence ID" value="NZ_JAFBFH010000027.1"/>
</dbReference>
<organism evidence="12 13">
    <name type="scientific">Siminovitchia thermophila</name>
    <dbReference type="NCBI Taxonomy" id="1245522"/>
    <lineage>
        <taxon>Bacteria</taxon>
        <taxon>Bacillati</taxon>
        <taxon>Bacillota</taxon>
        <taxon>Bacilli</taxon>
        <taxon>Bacillales</taxon>
        <taxon>Bacillaceae</taxon>
        <taxon>Siminovitchia</taxon>
    </lineage>
</organism>
<evidence type="ECO:0000256" key="3">
    <source>
        <dbReference type="ARBA" id="ARBA00020392"/>
    </source>
</evidence>